<feature type="region of interest" description="Disordered" evidence="1">
    <location>
        <begin position="320"/>
        <end position="356"/>
    </location>
</feature>
<dbReference type="VEuPathDB" id="TriTrypDB:C4B63_31g66"/>
<dbReference type="VEuPathDB" id="TriTrypDB:TcG_04012"/>
<feature type="region of interest" description="Disordered" evidence="1">
    <location>
        <begin position="217"/>
        <end position="268"/>
    </location>
</feature>
<dbReference type="OrthoDB" id="248985at2759"/>
<dbReference type="VEuPathDB" id="TriTrypDB:TcBrA4_0113890"/>
<dbReference type="AlphaFoldDB" id="A0A2V2W0I3"/>
<feature type="compositionally biased region" description="Low complexity" evidence="1">
    <location>
        <begin position="371"/>
        <end position="380"/>
    </location>
</feature>
<feature type="region of interest" description="Disordered" evidence="1">
    <location>
        <begin position="625"/>
        <end position="719"/>
    </location>
</feature>
<dbReference type="VEuPathDB" id="TriTrypDB:BCY84_10607"/>
<proteinExistence type="predicted"/>
<feature type="region of interest" description="Disordered" evidence="1">
    <location>
        <begin position="295"/>
        <end position="314"/>
    </location>
</feature>
<feature type="region of interest" description="Disordered" evidence="1">
    <location>
        <begin position="1"/>
        <end position="22"/>
    </location>
</feature>
<feature type="compositionally biased region" description="Low complexity" evidence="1">
    <location>
        <begin position="255"/>
        <end position="264"/>
    </location>
</feature>
<dbReference type="VEuPathDB" id="TriTrypDB:TcCLB.509779.30"/>
<name>A0A2V2W0I3_TRYCR</name>
<reference evidence="2 3" key="1">
    <citation type="journal article" date="2018" name="Microb. Genom.">
        <title>Expanding an expanded genome: long-read sequencing of Trypanosoma cruzi.</title>
        <authorList>
            <person name="Berna L."/>
            <person name="Rodriguez M."/>
            <person name="Chiribao M.L."/>
            <person name="Parodi-Talice A."/>
            <person name="Pita S."/>
            <person name="Rijo G."/>
            <person name="Alvarez-Valin F."/>
            <person name="Robello C."/>
        </authorList>
    </citation>
    <scope>NUCLEOTIDE SEQUENCE [LARGE SCALE GENOMIC DNA]</scope>
    <source>
        <strain evidence="2 3">TCC</strain>
    </source>
</reference>
<dbReference type="VEuPathDB" id="TriTrypDB:TCDM_06141"/>
<dbReference type="CDD" id="cd00065">
    <property type="entry name" value="FYVE_like_SF"/>
    <property type="match status" value="1"/>
</dbReference>
<gene>
    <name evidence="2" type="ORF">C3747_190g19</name>
</gene>
<feature type="region of interest" description="Disordered" evidence="1">
    <location>
        <begin position="421"/>
        <end position="454"/>
    </location>
</feature>
<dbReference type="EMBL" id="PRFC01000190">
    <property type="protein sequence ID" value="PWV02156.1"/>
    <property type="molecule type" value="Genomic_DNA"/>
</dbReference>
<dbReference type="VEuPathDB" id="TriTrypDB:TcYC6_0066200"/>
<evidence type="ECO:0000313" key="3">
    <source>
        <dbReference type="Proteomes" id="UP000246078"/>
    </source>
</evidence>
<evidence type="ECO:0000313" key="2">
    <source>
        <dbReference type="EMBL" id="PWV02156.1"/>
    </source>
</evidence>
<sequence>MQRPKNKNTFGESYARQNDVPVTGPNPVSAAFFPQEDAGATGDVFCSRRCHRCKRVFQVKLNAVIFKYTCWRCGCPVCQNCRTPRPHAADMWACTSCVRPISFIWLFQTTYHGVGLLLRVLEFCDTRSTRIVKFLFPAAALQCMARRETPAKQTASRCETPKRRLFLVKASDGAGAATGSSGAQRRVLVEHSPRRLPLRQHPTQRMARAKTAIKRYSPLQEQQQQQVRGYRARTPNGISSYSPPKRFSLSDYKLSTTTTPSATSNNKKDGDFFAEFQAPTKFAVTAHVERHELSAEVRRPMDEGSGNRFLRIDATKKVGGRVDIPRIDGTQPSPTPSVSGSRSDSPPPRFPSFSQFLGDRGSALLLEEQHSPQPQQQDSSGVERKTGGRPHNTSKVFEMKEKEVEVVELGACRESRISTWTVSPNPITPRPSKMGGTTVTGGSSTKKKGICSPPPHLGMISLNASLSMSQRRHLTNGGKPSAATPVATTAVTNATTARTIMANHSITPVNHGIHSLYPIASHRRTKATTDKIMISNTPMHFKLHASRGPTTGSSIPARVTTPRPFASVSSTFGGIVPLTERHVGAASFGNHSTTAHYPRTRMSINFKTDTFRLQRMTSNITSPRFARKPTVHTPTTSGGVPISARAPPSSQVGTRSMITSPRTARPPEQKKSKIRGNNPPSCSQTPLMRKTSPPNARNVTPRGSHARTPLQRIASSRLLPSGEAARRYLPTQADACGRELQMKSPPVLMIHLTRQRGTVVPNLTEEKTPRPACIPQPMGKEQPEQQCHAQPEKPRKE</sequence>
<evidence type="ECO:0008006" key="4">
    <source>
        <dbReference type="Google" id="ProtNLM"/>
    </source>
</evidence>
<feature type="compositionally biased region" description="Low complexity" evidence="1">
    <location>
        <begin position="432"/>
        <end position="444"/>
    </location>
</feature>
<dbReference type="VEuPathDB" id="TriTrypDB:TCSYLVIO_010534"/>
<dbReference type="Proteomes" id="UP000246078">
    <property type="component" value="Unassembled WGS sequence"/>
</dbReference>
<organism evidence="2 3">
    <name type="scientific">Trypanosoma cruzi</name>
    <dbReference type="NCBI Taxonomy" id="5693"/>
    <lineage>
        <taxon>Eukaryota</taxon>
        <taxon>Discoba</taxon>
        <taxon>Euglenozoa</taxon>
        <taxon>Kinetoplastea</taxon>
        <taxon>Metakinetoplastina</taxon>
        <taxon>Trypanosomatida</taxon>
        <taxon>Trypanosomatidae</taxon>
        <taxon>Trypanosoma</taxon>
        <taxon>Schizotrypanum</taxon>
    </lineage>
</organism>
<feature type="region of interest" description="Disordered" evidence="1">
    <location>
        <begin position="369"/>
        <end position="399"/>
    </location>
</feature>
<feature type="compositionally biased region" description="Polar residues" evidence="1">
    <location>
        <begin position="678"/>
        <end position="698"/>
    </location>
</feature>
<evidence type="ECO:0000256" key="1">
    <source>
        <dbReference type="SAM" id="MobiDB-lite"/>
    </source>
</evidence>
<dbReference type="VEuPathDB" id="TriTrypDB:TcCLB.511653.50"/>
<dbReference type="VEuPathDB" id="TriTrypDB:TcCL_NonESM06770"/>
<protein>
    <recommendedName>
        <fullName evidence="4">FYVE-type domain-containing protein</fullName>
    </recommendedName>
</protein>
<comment type="caution">
    <text evidence="2">The sequence shown here is derived from an EMBL/GenBank/DDBJ whole genome shotgun (WGS) entry which is preliminary data.</text>
</comment>
<accession>A0A2V2W0I3</accession>
<feature type="region of interest" description="Disordered" evidence="1">
    <location>
        <begin position="759"/>
        <end position="797"/>
    </location>
</feature>
<dbReference type="VEuPathDB" id="TriTrypDB:Tc_MARK_8904"/>
<dbReference type="VEuPathDB" id="TriTrypDB:C3747_190g19"/>
<dbReference type="VEuPathDB" id="TriTrypDB:ECC02_000767"/>
<feature type="compositionally biased region" description="Polar residues" evidence="1">
    <location>
        <begin position="648"/>
        <end position="662"/>
    </location>
</feature>